<dbReference type="InterPro" id="IPR015813">
    <property type="entry name" value="Pyrv/PenolPyrv_kinase-like_dom"/>
</dbReference>
<evidence type="ECO:0000256" key="6">
    <source>
        <dbReference type="ARBA" id="ARBA00022448"/>
    </source>
</evidence>
<dbReference type="OrthoDB" id="9765468at2"/>
<sequence length="749" mass="82037">MLTQLQRIVQQVNSAASLDQAVSWLVTAICELMNTEVCSIYLADADVGQLQLLATQGLTLPPGTICTLSYQEGLVGLVASREEAINLADAQNHPAFKLIEELNEELFQSFLGVPIIYRRRVLGVLTVQQRDARVFDSEEEACLVTLANQLAPALANVEERTRLLRAQTGWKRSATGLAGSPGIGMGACLVRIPAMTFDDLPQEGEVEVSVELKRFEQAIDSTQQSLRALAKRLDLPSQTQAIFELYVQLLAPASLGDPVRALIRAGTRAEWALKAVVEEAIDKFSAMEDSYLKERATDLKDVGLRLLQALCVGQINKAIPDDDLILVADEVTATMVAEVPRERLKGIVSRRGSGHSHAAILARAIGIPAVLGVSSLPLSALPGRRMIIDGYTGRCFIDPEPGLEREYRRLILEEATISKDVLASAQGPALSQDGERVKVYINAGLSADTDVAAGQGADGVGLYRTEVPFMLASRFPGEEEQFRLYSHVLSRYPGLPVTLRTLDVGGDKPLPYLPIEEDNPFLGWRGIRITLDQPDIFLIQLKAMLRAHQHHGNLQILLPMISSVAEVDEALRLMRQAHFELCEAMGAFELPKVGVMVEVPASLYLLPALAERVQFVSVGSNDLTQYLLAVDRNNPRVAELFRPFHPAVVQALAQIQRQCQELGLPVSVCGEMAGEPLGFTLLLALGYRHLSMNASQVARAKHLLKKLSLADLEKLRPQLLASLDADELGWQLREPLTQAGFAHWLRAGR</sequence>
<dbReference type="Gene3D" id="3.30.450.40">
    <property type="match status" value="1"/>
</dbReference>
<keyword evidence="9 15" id="KW-0808">Transferase</keyword>
<dbReference type="PANTHER" id="PTHR46244">
    <property type="entry name" value="PHOSPHOENOLPYRUVATE-PROTEIN PHOSPHOTRANSFERASE"/>
    <property type="match status" value="1"/>
</dbReference>
<keyword evidence="8" id="KW-0762">Sugar transport</keyword>
<dbReference type="InterPro" id="IPR008731">
    <property type="entry name" value="PTS_EIN"/>
</dbReference>
<evidence type="ECO:0000313" key="15">
    <source>
        <dbReference type="EMBL" id="ROQ22393.1"/>
    </source>
</evidence>
<dbReference type="SMART" id="SM00065">
    <property type="entry name" value="GAF"/>
    <property type="match status" value="1"/>
</dbReference>
<comment type="catalytic activity">
    <reaction evidence="1">
        <text>L-histidyl-[protein] + phosphoenolpyruvate = N(pros)-phospho-L-histidyl-[protein] + pyruvate</text>
        <dbReference type="Rhea" id="RHEA:23880"/>
        <dbReference type="Rhea" id="RHEA-COMP:9745"/>
        <dbReference type="Rhea" id="RHEA-COMP:9746"/>
        <dbReference type="ChEBI" id="CHEBI:15361"/>
        <dbReference type="ChEBI" id="CHEBI:29979"/>
        <dbReference type="ChEBI" id="CHEBI:58702"/>
        <dbReference type="ChEBI" id="CHEBI:64837"/>
        <dbReference type="EC" id="2.7.3.9"/>
    </reaction>
</comment>
<evidence type="ECO:0000256" key="11">
    <source>
        <dbReference type="ARBA" id="ARBA00022723"/>
    </source>
</evidence>
<dbReference type="PROSITE" id="PS00742">
    <property type="entry name" value="PEP_ENZYMES_2"/>
    <property type="match status" value="1"/>
</dbReference>
<dbReference type="Pfam" id="PF01590">
    <property type="entry name" value="GAF"/>
    <property type="match status" value="1"/>
</dbReference>
<keyword evidence="10" id="KW-0598">Phosphotransferase system</keyword>
<dbReference type="InterPro" id="IPR036618">
    <property type="entry name" value="PtsI_HPr-bd_sf"/>
</dbReference>
<reference evidence="15 16" key="1">
    <citation type="submission" date="2018-11" db="EMBL/GenBank/DDBJ databases">
        <title>Genomic Encyclopedia of Type Strains, Phase IV (KMG-IV): sequencing the most valuable type-strain genomes for metagenomic binning, comparative biology and taxonomic classification.</title>
        <authorList>
            <person name="Goeker M."/>
        </authorList>
    </citation>
    <scope>NUCLEOTIDE SEQUENCE [LARGE SCALE GENOMIC DNA]</scope>
    <source>
        <strain evidence="15 16">DSM 21945</strain>
    </source>
</reference>
<comment type="caution">
    <text evidence="15">The sequence shown here is derived from an EMBL/GenBank/DDBJ whole genome shotgun (WGS) entry which is preliminary data.</text>
</comment>
<dbReference type="PANTHER" id="PTHR46244:SF1">
    <property type="entry name" value="PHOSPHOENOLPYRUVATE-DEPENDENT PHOSPHOTRANSFERASE SYSTEM"/>
    <property type="match status" value="1"/>
</dbReference>
<evidence type="ECO:0000256" key="9">
    <source>
        <dbReference type="ARBA" id="ARBA00022679"/>
    </source>
</evidence>
<dbReference type="GO" id="GO:0046872">
    <property type="term" value="F:metal ion binding"/>
    <property type="evidence" value="ECO:0007669"/>
    <property type="project" value="UniProtKB-KW"/>
</dbReference>
<evidence type="ECO:0000313" key="16">
    <source>
        <dbReference type="Proteomes" id="UP000268033"/>
    </source>
</evidence>
<dbReference type="InterPro" id="IPR023151">
    <property type="entry name" value="PEP_util_CS"/>
</dbReference>
<dbReference type="STRING" id="584787.GCA_001247655_00938"/>
<keyword evidence="16" id="KW-1185">Reference proteome</keyword>
<evidence type="ECO:0000256" key="12">
    <source>
        <dbReference type="ARBA" id="ARBA00022777"/>
    </source>
</evidence>
<evidence type="ECO:0000256" key="4">
    <source>
        <dbReference type="ARBA" id="ARBA00007837"/>
    </source>
</evidence>
<keyword evidence="7" id="KW-0963">Cytoplasm</keyword>
<evidence type="ECO:0000256" key="10">
    <source>
        <dbReference type="ARBA" id="ARBA00022683"/>
    </source>
</evidence>
<evidence type="ECO:0000256" key="8">
    <source>
        <dbReference type="ARBA" id="ARBA00022597"/>
    </source>
</evidence>
<dbReference type="SUPFAM" id="SSF47831">
    <property type="entry name" value="Enzyme I of the PEP:sugar phosphotransferase system HPr-binding (sub)domain"/>
    <property type="match status" value="1"/>
</dbReference>
<dbReference type="PRINTS" id="PR01736">
    <property type="entry name" value="PHPHTRNFRASE"/>
</dbReference>
<keyword evidence="6" id="KW-0813">Transport</keyword>
<dbReference type="InterPro" id="IPR036637">
    <property type="entry name" value="Phosphohistidine_dom_sf"/>
</dbReference>
<comment type="subcellular location">
    <subcellularLocation>
        <location evidence="3">Cytoplasm</location>
    </subcellularLocation>
</comment>
<dbReference type="Pfam" id="PF05524">
    <property type="entry name" value="PEP-utilisers_N"/>
    <property type="match status" value="1"/>
</dbReference>
<dbReference type="Pfam" id="PF02896">
    <property type="entry name" value="PEP-utilizers_C"/>
    <property type="match status" value="1"/>
</dbReference>
<dbReference type="InterPro" id="IPR029016">
    <property type="entry name" value="GAF-like_dom_sf"/>
</dbReference>
<name>A0A3N1P1V8_9GAMM</name>
<evidence type="ECO:0000256" key="13">
    <source>
        <dbReference type="ARBA" id="ARBA00022842"/>
    </source>
</evidence>
<dbReference type="InterPro" id="IPR006318">
    <property type="entry name" value="PTS_EI-like"/>
</dbReference>
<dbReference type="Gene3D" id="1.10.274.10">
    <property type="entry name" value="PtsI, HPr-binding domain"/>
    <property type="match status" value="1"/>
</dbReference>
<dbReference type="Pfam" id="PF00391">
    <property type="entry name" value="PEP-utilizers"/>
    <property type="match status" value="1"/>
</dbReference>
<dbReference type="GO" id="GO:0005737">
    <property type="term" value="C:cytoplasm"/>
    <property type="evidence" value="ECO:0007669"/>
    <property type="project" value="UniProtKB-SubCell"/>
</dbReference>
<dbReference type="SUPFAM" id="SSF55781">
    <property type="entry name" value="GAF domain-like"/>
    <property type="match status" value="1"/>
</dbReference>
<dbReference type="Gene3D" id="3.20.20.60">
    <property type="entry name" value="Phosphoenolpyruvate-binding domains"/>
    <property type="match status" value="1"/>
</dbReference>
<keyword evidence="11" id="KW-0479">Metal-binding</keyword>
<accession>A0A3N1P1V8</accession>
<evidence type="ECO:0000256" key="1">
    <source>
        <dbReference type="ARBA" id="ARBA00000683"/>
    </source>
</evidence>
<dbReference type="NCBIfam" id="TIGR01417">
    <property type="entry name" value="PTS_I_fam"/>
    <property type="match status" value="1"/>
</dbReference>
<dbReference type="InterPro" id="IPR050499">
    <property type="entry name" value="PEP-utilizing_PTS_enzyme"/>
</dbReference>
<dbReference type="SUPFAM" id="SSF51621">
    <property type="entry name" value="Phosphoenolpyruvate/pyruvate domain"/>
    <property type="match status" value="1"/>
</dbReference>
<keyword evidence="12" id="KW-0418">Kinase</keyword>
<evidence type="ECO:0000256" key="3">
    <source>
        <dbReference type="ARBA" id="ARBA00004496"/>
    </source>
</evidence>
<dbReference type="EC" id="2.7.3.9" evidence="5"/>
<comment type="cofactor">
    <cofactor evidence="2">
        <name>Mg(2+)</name>
        <dbReference type="ChEBI" id="CHEBI:18420"/>
    </cofactor>
</comment>
<dbReference type="GO" id="GO:0008965">
    <property type="term" value="F:phosphoenolpyruvate-protein phosphotransferase activity"/>
    <property type="evidence" value="ECO:0007669"/>
    <property type="project" value="UniProtKB-EC"/>
</dbReference>
<gene>
    <name evidence="15" type="ORF">EDC28_11032</name>
</gene>
<comment type="similarity">
    <text evidence="4">Belongs to the PEP-utilizing enzyme family.</text>
</comment>
<dbReference type="EMBL" id="RJUL01000010">
    <property type="protein sequence ID" value="ROQ22393.1"/>
    <property type="molecule type" value="Genomic_DNA"/>
</dbReference>
<dbReference type="GO" id="GO:0016301">
    <property type="term" value="F:kinase activity"/>
    <property type="evidence" value="ECO:0007669"/>
    <property type="project" value="UniProtKB-KW"/>
</dbReference>
<feature type="domain" description="GAF" evidence="14">
    <location>
        <begin position="17"/>
        <end position="164"/>
    </location>
</feature>
<evidence type="ECO:0000256" key="7">
    <source>
        <dbReference type="ARBA" id="ARBA00022490"/>
    </source>
</evidence>
<keyword evidence="13" id="KW-0460">Magnesium</keyword>
<dbReference type="GO" id="GO:0009401">
    <property type="term" value="P:phosphoenolpyruvate-dependent sugar phosphotransferase system"/>
    <property type="evidence" value="ECO:0007669"/>
    <property type="project" value="UniProtKB-KW"/>
</dbReference>
<evidence type="ECO:0000256" key="5">
    <source>
        <dbReference type="ARBA" id="ARBA00012232"/>
    </source>
</evidence>
<organism evidence="15 16">
    <name type="scientific">Gallaecimonas pentaromativorans</name>
    <dbReference type="NCBI Taxonomy" id="584787"/>
    <lineage>
        <taxon>Bacteria</taxon>
        <taxon>Pseudomonadati</taxon>
        <taxon>Pseudomonadota</taxon>
        <taxon>Gammaproteobacteria</taxon>
        <taxon>Enterobacterales</taxon>
        <taxon>Gallaecimonadaceae</taxon>
        <taxon>Gallaecimonas</taxon>
    </lineage>
</organism>
<dbReference type="InterPro" id="IPR000121">
    <property type="entry name" value="PEP_util_C"/>
</dbReference>
<protein>
    <recommendedName>
        <fullName evidence="5">phosphoenolpyruvate--protein phosphotransferase</fullName>
        <ecNumber evidence="5">2.7.3.9</ecNumber>
    </recommendedName>
</protein>
<dbReference type="Proteomes" id="UP000268033">
    <property type="component" value="Unassembled WGS sequence"/>
</dbReference>
<dbReference type="SUPFAM" id="SSF52009">
    <property type="entry name" value="Phosphohistidine domain"/>
    <property type="match status" value="1"/>
</dbReference>
<evidence type="ECO:0000259" key="14">
    <source>
        <dbReference type="SMART" id="SM00065"/>
    </source>
</evidence>
<evidence type="ECO:0000256" key="2">
    <source>
        <dbReference type="ARBA" id="ARBA00001946"/>
    </source>
</evidence>
<dbReference type="AlphaFoldDB" id="A0A3N1P1V8"/>
<dbReference type="InterPro" id="IPR003018">
    <property type="entry name" value="GAF"/>
</dbReference>
<proteinExistence type="inferred from homology"/>
<dbReference type="InterPro" id="IPR008279">
    <property type="entry name" value="PEP-util_enz_mobile_dom"/>
</dbReference>
<dbReference type="InterPro" id="IPR040442">
    <property type="entry name" value="Pyrv_kinase-like_dom_sf"/>
</dbReference>
<dbReference type="RefSeq" id="WP_050659843.1">
    <property type="nucleotide sequence ID" value="NZ_JBLXEP010000003.1"/>
</dbReference>
<dbReference type="Gene3D" id="3.50.30.10">
    <property type="entry name" value="Phosphohistidine domain"/>
    <property type="match status" value="1"/>
</dbReference>
<dbReference type="NCBIfam" id="NF008283">
    <property type="entry name" value="PRK11061.1"/>
    <property type="match status" value="1"/>
</dbReference>